<gene>
    <name evidence="1" type="ORF">F4821DRAFT_255907</name>
</gene>
<name>A0ACC0DDQ6_9PEZI</name>
<keyword evidence="1" id="KW-0808">Transferase</keyword>
<dbReference type="EMBL" id="MU394290">
    <property type="protein sequence ID" value="KAI6090672.1"/>
    <property type="molecule type" value="Genomic_DNA"/>
</dbReference>
<protein>
    <submittedName>
        <fullName evidence="1">Quinolinate phosphoribosyl transferase</fullName>
    </submittedName>
</protein>
<comment type="caution">
    <text evidence="1">The sequence shown here is derived from an EMBL/GenBank/DDBJ whole genome shotgun (WGS) entry which is preliminary data.</text>
</comment>
<proteinExistence type="predicted"/>
<evidence type="ECO:0000313" key="1">
    <source>
        <dbReference type="EMBL" id="KAI6090672.1"/>
    </source>
</evidence>
<accession>A0ACC0DDQ6</accession>
<sequence length="438" mass="49391">MHFLDIDLYKLVNQCAIHRHFPDAEATWKFTSRSPNFLVTEAAFGSIKSQIEGLRDVVITDAELDFLRKECPYFSDKYLEYLASFRYRVENLSITFKPVALYQFNPDGEGLGSIEIGAQGNWCETTLFEAPVLQILAEAFHRYVLPYTGDYSGQEETAYNKASLFIRSGIRFAQFGSRRRRSLYGQEMVTRGLQRAQLDIGRDESSRCFLGSSNVHICRVLGLKPLSTMSHEWFMGVGAILDDYSRVTVDGLSLWVDCYGPWLKQGHMFGLALPDTFGSNFFLQDFEGIYTTKNQNSRLDKVPFTSIFAGLRQDSGDAEQFISLAREFYSNISLSNRNHVSVDDHSDQPLLMFSDSLTLAKCRNLAEIAQEAGFETCFGVGSALTNDFPDRHRNPSIVFKLNTVDGKMAVKISDVPGKGHGDADTIAKILERQTAMKF</sequence>
<dbReference type="Proteomes" id="UP001497680">
    <property type="component" value="Unassembled WGS sequence"/>
</dbReference>
<reference evidence="1 2" key="1">
    <citation type="journal article" date="2022" name="New Phytol.">
        <title>Ecological generalism drives hyperdiversity of secondary metabolite gene clusters in xylarialean endophytes.</title>
        <authorList>
            <person name="Franco M.E.E."/>
            <person name="Wisecaver J.H."/>
            <person name="Arnold A.E."/>
            <person name="Ju Y.M."/>
            <person name="Slot J.C."/>
            <person name="Ahrendt S."/>
            <person name="Moore L.P."/>
            <person name="Eastman K.E."/>
            <person name="Scott K."/>
            <person name="Konkel Z."/>
            <person name="Mondo S.J."/>
            <person name="Kuo A."/>
            <person name="Hayes R.D."/>
            <person name="Haridas S."/>
            <person name="Andreopoulos B."/>
            <person name="Riley R."/>
            <person name="LaButti K."/>
            <person name="Pangilinan J."/>
            <person name="Lipzen A."/>
            <person name="Amirebrahimi M."/>
            <person name="Yan J."/>
            <person name="Adam C."/>
            <person name="Keymanesh K."/>
            <person name="Ng V."/>
            <person name="Louie K."/>
            <person name="Northen T."/>
            <person name="Drula E."/>
            <person name="Henrissat B."/>
            <person name="Hsieh H.M."/>
            <person name="Youens-Clark K."/>
            <person name="Lutzoni F."/>
            <person name="Miadlikowska J."/>
            <person name="Eastwood D.C."/>
            <person name="Hamelin R.C."/>
            <person name="Grigoriev I.V."/>
            <person name="U'Ren J.M."/>
        </authorList>
    </citation>
    <scope>NUCLEOTIDE SEQUENCE [LARGE SCALE GENOMIC DNA]</scope>
    <source>
        <strain evidence="1 2">ER1909</strain>
    </source>
</reference>
<evidence type="ECO:0000313" key="2">
    <source>
        <dbReference type="Proteomes" id="UP001497680"/>
    </source>
</evidence>
<organism evidence="1 2">
    <name type="scientific">Hypoxylon rubiginosum</name>
    <dbReference type="NCBI Taxonomy" id="110542"/>
    <lineage>
        <taxon>Eukaryota</taxon>
        <taxon>Fungi</taxon>
        <taxon>Dikarya</taxon>
        <taxon>Ascomycota</taxon>
        <taxon>Pezizomycotina</taxon>
        <taxon>Sordariomycetes</taxon>
        <taxon>Xylariomycetidae</taxon>
        <taxon>Xylariales</taxon>
        <taxon>Hypoxylaceae</taxon>
        <taxon>Hypoxylon</taxon>
    </lineage>
</organism>
<keyword evidence="2" id="KW-1185">Reference proteome</keyword>